<dbReference type="RefSeq" id="WP_262168571.1">
    <property type="nucleotide sequence ID" value="NZ_CP104965.1"/>
</dbReference>
<organism evidence="1 2">
    <name type="scientific">Devosia neptuniae</name>
    <dbReference type="NCBI Taxonomy" id="191302"/>
    <lineage>
        <taxon>Bacteria</taxon>
        <taxon>Pseudomonadati</taxon>
        <taxon>Pseudomonadota</taxon>
        <taxon>Alphaproteobacteria</taxon>
        <taxon>Hyphomicrobiales</taxon>
        <taxon>Devosiaceae</taxon>
        <taxon>Devosia</taxon>
    </lineage>
</organism>
<name>A0ABY6CCC0_9HYPH</name>
<dbReference type="EMBL" id="CP104965">
    <property type="protein sequence ID" value="UXN69890.1"/>
    <property type="molecule type" value="Genomic_DNA"/>
</dbReference>
<protein>
    <submittedName>
        <fullName evidence="1">Uncharacterized protein</fullName>
    </submittedName>
</protein>
<accession>A0ABY6CCC0</accession>
<dbReference type="Proteomes" id="UP001061862">
    <property type="component" value="Chromosome"/>
</dbReference>
<sequence>MNTPNPASFEPRTMTLETYRANEFGVECRRCRRNATVDRYAMLRRFGPVTLDECARHIAAAKGCALAATYGAAKCSVQVVEVPVWFWAKLMHARLGSWRAFLSCRRRFAGLKSVDSCPEVVELDVLSLIAALGDDFPLERLPHRAKCPYCGTSHVDINWHVPEGPPAPATSNPLSAPVLQLRPGRAALGRQRFNVIES</sequence>
<gene>
    <name evidence="1" type="ORF">N8A98_22225</name>
</gene>
<evidence type="ECO:0000313" key="2">
    <source>
        <dbReference type="Proteomes" id="UP001061862"/>
    </source>
</evidence>
<proteinExistence type="predicted"/>
<keyword evidence="2" id="KW-1185">Reference proteome</keyword>
<evidence type="ECO:0000313" key="1">
    <source>
        <dbReference type="EMBL" id="UXN69890.1"/>
    </source>
</evidence>
<reference evidence="1 2" key="1">
    <citation type="submission" date="2022-09" db="EMBL/GenBank/DDBJ databases">
        <title>Interaction between co-microsymbionts with complementary sets of symbiotic genes in legume-rhizobium systems.</title>
        <authorList>
            <person name="Safronova V."/>
            <person name="Sazanova A."/>
            <person name="Afonin A."/>
            <person name="Chirak E."/>
        </authorList>
    </citation>
    <scope>NUCLEOTIDE SEQUENCE [LARGE SCALE GENOMIC DNA]</scope>
    <source>
        <strain evidence="1 2">A18/4-1</strain>
    </source>
</reference>